<evidence type="ECO:0000313" key="2">
    <source>
        <dbReference type="EMBL" id="CAD9406351.1"/>
    </source>
</evidence>
<dbReference type="EMBL" id="HBGU01007310">
    <property type="protein sequence ID" value="CAD9406351.1"/>
    <property type="molecule type" value="Transcribed_RNA"/>
</dbReference>
<accession>A0A7S2BU61</accession>
<name>A0A7S2BU61_9EUKA</name>
<sequence>MRRTEAALKRCLLDDIAPSYPKSIAQRCRSHLFRRTDSEQEPNEASTSSSSSGSNSQELNEANMSSSSPSNIASAQCSASPVRKSSGMTAEGMGLFLSKPPAKPKDIALGLFGTAGT</sequence>
<feature type="compositionally biased region" description="Low complexity" evidence="1">
    <location>
        <begin position="46"/>
        <end position="78"/>
    </location>
</feature>
<gene>
    <name evidence="2" type="ORF">CBRE1094_LOCUS3991</name>
</gene>
<organism evidence="2">
    <name type="scientific">Haptolina brevifila</name>
    <dbReference type="NCBI Taxonomy" id="156173"/>
    <lineage>
        <taxon>Eukaryota</taxon>
        <taxon>Haptista</taxon>
        <taxon>Haptophyta</taxon>
        <taxon>Prymnesiophyceae</taxon>
        <taxon>Prymnesiales</taxon>
        <taxon>Prymnesiaceae</taxon>
        <taxon>Haptolina</taxon>
    </lineage>
</organism>
<feature type="region of interest" description="Disordered" evidence="1">
    <location>
        <begin position="31"/>
        <end position="117"/>
    </location>
</feature>
<evidence type="ECO:0000256" key="1">
    <source>
        <dbReference type="SAM" id="MobiDB-lite"/>
    </source>
</evidence>
<dbReference type="AlphaFoldDB" id="A0A7S2BU61"/>
<protein>
    <submittedName>
        <fullName evidence="2">Uncharacterized protein</fullName>
    </submittedName>
</protein>
<proteinExistence type="predicted"/>
<reference evidence="2" key="1">
    <citation type="submission" date="2021-01" db="EMBL/GenBank/DDBJ databases">
        <authorList>
            <person name="Corre E."/>
            <person name="Pelletier E."/>
            <person name="Niang G."/>
            <person name="Scheremetjew M."/>
            <person name="Finn R."/>
            <person name="Kale V."/>
            <person name="Holt S."/>
            <person name="Cochrane G."/>
            <person name="Meng A."/>
            <person name="Brown T."/>
            <person name="Cohen L."/>
        </authorList>
    </citation>
    <scope>NUCLEOTIDE SEQUENCE</scope>
    <source>
        <strain evidence="2">UTEX LB 985</strain>
    </source>
</reference>